<organism evidence="2 3">
    <name type="scientific">Penicillium argentinense</name>
    <dbReference type="NCBI Taxonomy" id="1131581"/>
    <lineage>
        <taxon>Eukaryota</taxon>
        <taxon>Fungi</taxon>
        <taxon>Dikarya</taxon>
        <taxon>Ascomycota</taxon>
        <taxon>Pezizomycotina</taxon>
        <taxon>Eurotiomycetes</taxon>
        <taxon>Eurotiomycetidae</taxon>
        <taxon>Eurotiales</taxon>
        <taxon>Aspergillaceae</taxon>
        <taxon>Penicillium</taxon>
    </lineage>
</organism>
<evidence type="ECO:0000313" key="2">
    <source>
        <dbReference type="EMBL" id="KAJ5085445.1"/>
    </source>
</evidence>
<comment type="caution">
    <text evidence="2">The sequence shown here is derived from an EMBL/GenBank/DDBJ whole genome shotgun (WGS) entry which is preliminary data.</text>
</comment>
<feature type="compositionally biased region" description="Basic and acidic residues" evidence="1">
    <location>
        <begin position="240"/>
        <end position="253"/>
    </location>
</feature>
<name>A0A9W9EPD1_9EURO</name>
<evidence type="ECO:0008006" key="4">
    <source>
        <dbReference type="Google" id="ProtNLM"/>
    </source>
</evidence>
<reference evidence="2" key="1">
    <citation type="submission" date="2022-11" db="EMBL/GenBank/DDBJ databases">
        <authorList>
            <person name="Petersen C."/>
        </authorList>
    </citation>
    <scope>NUCLEOTIDE SEQUENCE</scope>
    <source>
        <strain evidence="2">IBT 30761</strain>
    </source>
</reference>
<reference evidence="2" key="2">
    <citation type="journal article" date="2023" name="IMA Fungus">
        <title>Comparative genomic study of the Penicillium genus elucidates a diverse pangenome and 15 lateral gene transfer events.</title>
        <authorList>
            <person name="Petersen C."/>
            <person name="Sorensen T."/>
            <person name="Nielsen M.R."/>
            <person name="Sondergaard T.E."/>
            <person name="Sorensen J.L."/>
            <person name="Fitzpatrick D.A."/>
            <person name="Frisvad J.C."/>
            <person name="Nielsen K.L."/>
        </authorList>
    </citation>
    <scope>NUCLEOTIDE SEQUENCE</scope>
    <source>
        <strain evidence="2">IBT 30761</strain>
    </source>
</reference>
<feature type="compositionally biased region" description="Polar residues" evidence="1">
    <location>
        <begin position="223"/>
        <end position="239"/>
    </location>
</feature>
<dbReference type="RefSeq" id="XP_056470123.1">
    <property type="nucleotide sequence ID" value="XM_056622707.1"/>
</dbReference>
<feature type="compositionally biased region" description="Basic and acidic residues" evidence="1">
    <location>
        <begin position="268"/>
        <end position="279"/>
    </location>
</feature>
<protein>
    <recommendedName>
        <fullName evidence="4">TeaA receptor TeaR</fullName>
    </recommendedName>
</protein>
<feature type="compositionally biased region" description="Low complexity" evidence="1">
    <location>
        <begin position="96"/>
        <end position="120"/>
    </location>
</feature>
<feature type="compositionally biased region" description="Polar residues" evidence="1">
    <location>
        <begin position="391"/>
        <end position="427"/>
    </location>
</feature>
<evidence type="ECO:0000313" key="3">
    <source>
        <dbReference type="Proteomes" id="UP001149074"/>
    </source>
</evidence>
<feature type="compositionally biased region" description="Polar residues" evidence="1">
    <location>
        <begin position="349"/>
        <end position="370"/>
    </location>
</feature>
<dbReference type="Proteomes" id="UP001149074">
    <property type="component" value="Unassembled WGS sequence"/>
</dbReference>
<dbReference type="OrthoDB" id="418495at2759"/>
<feature type="region of interest" description="Disordered" evidence="1">
    <location>
        <begin position="68"/>
        <end position="182"/>
    </location>
</feature>
<sequence>MAGVATAYSTDALASSGGADTEKWEFAVPISGDVSTSSPIPLRALRGPVPVAVGNQSVRWNGCGWTGEKEREELMTDPLAQGTTQHSSKPRTSHDSSSVRARSTRNRNSNGSRSSSVSRTVHGHDAPYYSTRGRRDQSLNRHGSDLSSRRDTSGQDITNGKELGDDQDEASSNTQEMNHENWIHRDKLAKIESEELHQAAIMFQRRMRTESKSSVGRGRSHDSQQSTANGDTAVNSPSAEHSEPWPELREEQRGGAGTGDGDDEDDEDRKHWDLRRPEEIAADEAAASIYSHPGLRKSSSRIPISTASPVPLIPGRESRGPRSRAATDEMDDSDFSRGRRASEPLQTDAEPTTPSPGSRPNSRGFSTTQNTPAKKTSAKATGSATRKTSAPPTNRKTSSTARSRAVSGNANQRPTTRGNESRPTTAVNRPEGDPPWLATMYKPDPRLPPDQQMLPTLAKKMQQEQWEKEGRTPTTYDRDFAPLAVHPNDMPHVPPKTEEPEEPAEPKVEEPPQPPKSPEPPRPNTSTGYSTMPKVQDTPPLGLTPNPNWNPPVVSAQEQPKKEKSCGCCIVM</sequence>
<gene>
    <name evidence="2" type="ORF">N7532_010216</name>
</gene>
<feature type="region of interest" description="Disordered" evidence="1">
    <location>
        <begin position="1"/>
        <end position="20"/>
    </location>
</feature>
<dbReference type="EMBL" id="JAPQKI010000010">
    <property type="protein sequence ID" value="KAJ5085445.1"/>
    <property type="molecule type" value="Genomic_DNA"/>
</dbReference>
<dbReference type="AlphaFoldDB" id="A0A9W9EPD1"/>
<feature type="compositionally biased region" description="Pro residues" evidence="1">
    <location>
        <begin position="511"/>
        <end position="523"/>
    </location>
</feature>
<feature type="compositionally biased region" description="Low complexity" evidence="1">
    <location>
        <begin position="371"/>
        <end position="390"/>
    </location>
</feature>
<proteinExistence type="predicted"/>
<feature type="region of interest" description="Disordered" evidence="1">
    <location>
        <begin position="206"/>
        <end position="572"/>
    </location>
</feature>
<evidence type="ECO:0000256" key="1">
    <source>
        <dbReference type="SAM" id="MobiDB-lite"/>
    </source>
</evidence>
<dbReference type="GeneID" id="81361686"/>
<feature type="compositionally biased region" description="Basic and acidic residues" evidence="1">
    <location>
        <begin position="133"/>
        <end position="153"/>
    </location>
</feature>
<keyword evidence="3" id="KW-1185">Reference proteome</keyword>
<feature type="compositionally biased region" description="Basic and acidic residues" evidence="1">
    <location>
        <begin position="461"/>
        <end position="480"/>
    </location>
</feature>
<accession>A0A9W9EPD1</accession>